<dbReference type="Proteomes" id="UP000298860">
    <property type="component" value="Unassembled WGS sequence"/>
</dbReference>
<dbReference type="AlphaFoldDB" id="A0A4D4JEB5"/>
<protein>
    <submittedName>
        <fullName evidence="1">Uncharacterized protein</fullName>
    </submittedName>
</protein>
<accession>A0A4D4JEB5</accession>
<proteinExistence type="predicted"/>
<evidence type="ECO:0000313" key="2">
    <source>
        <dbReference type="Proteomes" id="UP000298860"/>
    </source>
</evidence>
<name>A0A4D4JEB5_9PSEU</name>
<sequence>MVLLWAKTTMPSRSFQIMYPGNPYRIVMPGVIPAQAGTPAGTGSAKGGEYRPYGHWSWKDKPAASGFGGLRPGESAAPRVFYRPWFMGSTARLTPPSSPSTPQPTDNPQVCSGMGGCCCQVGHHQRRRIRRGHPHRG</sequence>
<organism evidence="1 2">
    <name type="scientific">Gandjariella thermophila</name>
    <dbReference type="NCBI Taxonomy" id="1931992"/>
    <lineage>
        <taxon>Bacteria</taxon>
        <taxon>Bacillati</taxon>
        <taxon>Actinomycetota</taxon>
        <taxon>Actinomycetes</taxon>
        <taxon>Pseudonocardiales</taxon>
        <taxon>Pseudonocardiaceae</taxon>
        <taxon>Gandjariella</taxon>
    </lineage>
</organism>
<keyword evidence="2" id="KW-1185">Reference proteome</keyword>
<reference evidence="2" key="1">
    <citation type="submission" date="2019-04" db="EMBL/GenBank/DDBJ databases">
        <title>Draft genome sequence of Pseudonocardiaceae bacterium SL3-2-4.</title>
        <authorList>
            <person name="Ningsih F."/>
            <person name="Yokota A."/>
            <person name="Sakai Y."/>
            <person name="Nanatani K."/>
            <person name="Yabe S."/>
            <person name="Oetari A."/>
            <person name="Sjamsuridzal W."/>
        </authorList>
    </citation>
    <scope>NUCLEOTIDE SEQUENCE [LARGE SCALE GENOMIC DNA]</scope>
    <source>
        <strain evidence="2">SL3-2-4</strain>
    </source>
</reference>
<evidence type="ECO:0000313" key="1">
    <source>
        <dbReference type="EMBL" id="GDY33994.1"/>
    </source>
</evidence>
<dbReference type="EMBL" id="BJFL01000076">
    <property type="protein sequence ID" value="GDY33994.1"/>
    <property type="molecule type" value="Genomic_DNA"/>
</dbReference>
<gene>
    <name evidence="1" type="ORF">GTS_56270</name>
</gene>
<comment type="caution">
    <text evidence="1">The sequence shown here is derived from an EMBL/GenBank/DDBJ whole genome shotgun (WGS) entry which is preliminary data.</text>
</comment>